<name>A0ABW1VIC3_9MICO</name>
<dbReference type="Gene3D" id="3.40.50.880">
    <property type="match status" value="1"/>
</dbReference>
<evidence type="ECO:0000313" key="2">
    <source>
        <dbReference type="EMBL" id="MFC6356632.1"/>
    </source>
</evidence>
<dbReference type="PANTHER" id="PTHR42695:SF5">
    <property type="entry name" value="GLUTAMINE AMIDOTRANSFERASE YLR126C-RELATED"/>
    <property type="match status" value="1"/>
</dbReference>
<sequence>MSKTALVLRHHESIHLGNLEPVLREHGYEVHIVDTPHADVAAVDPAKADLVVVLGGNMGVYEHADHPYLLDEIVLLKARLDARQPVFGVCLGAQLMARSLGSEVYRGPSNEIGYRTVEPTEDGAASPLRHMTGVPVMQWHNDTFDLPPGVTRLAGSPQYGNEAFGIDEWALAVQFHPEMTPEMHEAWLQASADELMAEGVDADELRRERERYSAGMQEASRRLFGEWLDGLENRAASSG</sequence>
<evidence type="ECO:0000259" key="1">
    <source>
        <dbReference type="Pfam" id="PF00117"/>
    </source>
</evidence>
<dbReference type="Proteomes" id="UP001596306">
    <property type="component" value="Unassembled WGS sequence"/>
</dbReference>
<proteinExistence type="predicted"/>
<dbReference type="PANTHER" id="PTHR42695">
    <property type="entry name" value="GLUTAMINE AMIDOTRANSFERASE YLR126C-RELATED"/>
    <property type="match status" value="1"/>
</dbReference>
<dbReference type="EMBL" id="JBHSTP010000002">
    <property type="protein sequence ID" value="MFC6356632.1"/>
    <property type="molecule type" value="Genomic_DNA"/>
</dbReference>
<dbReference type="CDD" id="cd01741">
    <property type="entry name" value="GATase1_1"/>
    <property type="match status" value="1"/>
</dbReference>
<reference evidence="3" key="1">
    <citation type="journal article" date="2019" name="Int. J. Syst. Evol. Microbiol.">
        <title>The Global Catalogue of Microorganisms (GCM) 10K type strain sequencing project: providing services to taxonomists for standard genome sequencing and annotation.</title>
        <authorList>
            <consortium name="The Broad Institute Genomics Platform"/>
            <consortium name="The Broad Institute Genome Sequencing Center for Infectious Disease"/>
            <person name="Wu L."/>
            <person name="Ma J."/>
        </authorList>
    </citation>
    <scope>NUCLEOTIDE SEQUENCE [LARGE SCALE GENOMIC DNA]</scope>
    <source>
        <strain evidence="3">CCUG 43304</strain>
    </source>
</reference>
<keyword evidence="3" id="KW-1185">Reference proteome</keyword>
<dbReference type="Pfam" id="PF00117">
    <property type="entry name" value="GATase"/>
    <property type="match status" value="1"/>
</dbReference>
<dbReference type="SUPFAM" id="SSF52317">
    <property type="entry name" value="Class I glutamine amidotransferase-like"/>
    <property type="match status" value="1"/>
</dbReference>
<dbReference type="InterPro" id="IPR029062">
    <property type="entry name" value="Class_I_gatase-like"/>
</dbReference>
<dbReference type="PROSITE" id="PS51273">
    <property type="entry name" value="GATASE_TYPE_1"/>
    <property type="match status" value="1"/>
</dbReference>
<gene>
    <name evidence="2" type="ORF">ACFQB0_10995</name>
</gene>
<keyword evidence="2" id="KW-0315">Glutamine amidotransferase</keyword>
<dbReference type="InterPro" id="IPR017926">
    <property type="entry name" value="GATASE"/>
</dbReference>
<protein>
    <submittedName>
        <fullName evidence="2">Glutamine amidotransferase</fullName>
    </submittedName>
</protein>
<organism evidence="2 3">
    <name type="scientific">Luethyella okanaganae</name>
    <dbReference type="NCBI Taxonomy" id="69372"/>
    <lineage>
        <taxon>Bacteria</taxon>
        <taxon>Bacillati</taxon>
        <taxon>Actinomycetota</taxon>
        <taxon>Actinomycetes</taxon>
        <taxon>Micrococcales</taxon>
        <taxon>Microbacteriaceae</taxon>
        <taxon>Luethyella</taxon>
    </lineage>
</organism>
<accession>A0ABW1VIC3</accession>
<dbReference type="InterPro" id="IPR044992">
    <property type="entry name" value="ChyE-like"/>
</dbReference>
<comment type="caution">
    <text evidence="2">The sequence shown here is derived from an EMBL/GenBank/DDBJ whole genome shotgun (WGS) entry which is preliminary data.</text>
</comment>
<feature type="domain" description="Glutamine amidotransferase" evidence="1">
    <location>
        <begin position="18"/>
        <end position="185"/>
    </location>
</feature>
<dbReference type="RefSeq" id="WP_386731327.1">
    <property type="nucleotide sequence ID" value="NZ_JBHSTP010000002.1"/>
</dbReference>
<evidence type="ECO:0000313" key="3">
    <source>
        <dbReference type="Proteomes" id="UP001596306"/>
    </source>
</evidence>
<dbReference type="NCBIfam" id="NF005458">
    <property type="entry name" value="PRK07053.1"/>
    <property type="match status" value="1"/>
</dbReference>